<sequence>MANTNPQDNNRDSNNRDTQQNQSSGRGFASMDKDRQREIAAEGGRASHASGNAHEFNSQEARDAGSKSHGGQGSNASSGGSRNAGDSDNSPSGSTRGGTSEQHARAGSQSHKNDNR</sequence>
<feature type="compositionally biased region" description="Polar residues" evidence="1">
    <location>
        <begin position="16"/>
        <end position="25"/>
    </location>
</feature>
<keyword evidence="3" id="KW-1185">Reference proteome</keyword>
<feature type="compositionally biased region" description="Low complexity" evidence="1">
    <location>
        <begin position="74"/>
        <end position="90"/>
    </location>
</feature>
<organism evidence="2 3">
    <name type="scientific">Diaphorobacter nitroreducens</name>
    <dbReference type="NCBI Taxonomy" id="164759"/>
    <lineage>
        <taxon>Bacteria</taxon>
        <taxon>Pseudomonadati</taxon>
        <taxon>Pseudomonadota</taxon>
        <taxon>Betaproteobacteria</taxon>
        <taxon>Burkholderiales</taxon>
        <taxon>Comamonadaceae</taxon>
        <taxon>Diaphorobacter</taxon>
    </lineage>
</organism>
<comment type="caution">
    <text evidence="2">The sequence shown here is derived from an EMBL/GenBank/DDBJ whole genome shotgun (WGS) entry which is preliminary data.</text>
</comment>
<name>A0AAX1WW88_9BURK</name>
<accession>A0AAX1WW88</accession>
<dbReference type="Proteomes" id="UP000271868">
    <property type="component" value="Unassembled WGS sequence"/>
</dbReference>
<feature type="compositionally biased region" description="Polar residues" evidence="1">
    <location>
        <begin position="91"/>
        <end position="101"/>
    </location>
</feature>
<dbReference type="RefSeq" id="WP_123675287.1">
    <property type="nucleotide sequence ID" value="NZ_DAMAHR010000002.1"/>
</dbReference>
<dbReference type="AlphaFoldDB" id="A0AAX1WW88"/>
<dbReference type="EMBL" id="RJVL01000002">
    <property type="protein sequence ID" value="ROR48900.1"/>
    <property type="molecule type" value="Genomic_DNA"/>
</dbReference>
<gene>
    <name evidence="2" type="ORF">EDC60_0893</name>
</gene>
<proteinExistence type="predicted"/>
<feature type="region of interest" description="Disordered" evidence="1">
    <location>
        <begin position="1"/>
        <end position="116"/>
    </location>
</feature>
<protein>
    <submittedName>
        <fullName evidence="2">Stress-induced acidophilic repeat protein</fullName>
    </submittedName>
</protein>
<dbReference type="Pfam" id="PF10685">
    <property type="entry name" value="KGG"/>
    <property type="match status" value="1"/>
</dbReference>
<feature type="compositionally biased region" description="Basic and acidic residues" evidence="1">
    <location>
        <begin position="31"/>
        <end position="40"/>
    </location>
</feature>
<evidence type="ECO:0000256" key="1">
    <source>
        <dbReference type="SAM" id="MobiDB-lite"/>
    </source>
</evidence>
<evidence type="ECO:0000313" key="3">
    <source>
        <dbReference type="Proteomes" id="UP000271868"/>
    </source>
</evidence>
<reference evidence="2 3" key="1">
    <citation type="submission" date="2018-11" db="EMBL/GenBank/DDBJ databases">
        <title>Genomic Encyclopedia of Type Strains, Phase IV (KMG-IV): sequencing the most valuable type-strain genomes for metagenomic binning, comparative biology and taxonomic classification.</title>
        <authorList>
            <person name="Goeker M."/>
        </authorList>
    </citation>
    <scope>NUCLEOTIDE SEQUENCE [LARGE SCALE GENOMIC DNA]</scope>
    <source>
        <strain evidence="2 3">DSM 15985</strain>
    </source>
</reference>
<evidence type="ECO:0000313" key="2">
    <source>
        <dbReference type="EMBL" id="ROR48900.1"/>
    </source>
</evidence>
<dbReference type="InterPro" id="IPR019626">
    <property type="entry name" value="Stress-induced_KGG_rpt"/>
</dbReference>